<feature type="compositionally biased region" description="Polar residues" evidence="1">
    <location>
        <begin position="38"/>
        <end position="49"/>
    </location>
</feature>
<name>J9E003_WUCBA</name>
<evidence type="ECO:0000256" key="1">
    <source>
        <dbReference type="SAM" id="MobiDB-lite"/>
    </source>
</evidence>
<organism evidence="2 3">
    <name type="scientific">Wuchereria bancrofti</name>
    <dbReference type="NCBI Taxonomy" id="6293"/>
    <lineage>
        <taxon>Eukaryota</taxon>
        <taxon>Metazoa</taxon>
        <taxon>Ecdysozoa</taxon>
        <taxon>Nematoda</taxon>
        <taxon>Chromadorea</taxon>
        <taxon>Rhabditida</taxon>
        <taxon>Spirurina</taxon>
        <taxon>Spiruromorpha</taxon>
        <taxon>Filarioidea</taxon>
        <taxon>Onchocercidae</taxon>
        <taxon>Wuchereria</taxon>
    </lineage>
</organism>
<comment type="caution">
    <text evidence="2">The sequence shown here is derived from an EMBL/GenBank/DDBJ whole genome shotgun (WGS) entry which is preliminary data.</text>
</comment>
<evidence type="ECO:0000313" key="2">
    <source>
        <dbReference type="EMBL" id="EJW70222.1"/>
    </source>
</evidence>
<dbReference type="EMBL" id="ADBV01022965">
    <property type="protein sequence ID" value="EJW70222.1"/>
    <property type="molecule type" value="Genomic_DNA"/>
</dbReference>
<gene>
    <name evidence="2" type="ORF">WUBG_18869</name>
</gene>
<proteinExistence type="predicted"/>
<protein>
    <submittedName>
        <fullName evidence="2">Uncharacterized protein</fullName>
    </submittedName>
</protein>
<reference evidence="3" key="1">
    <citation type="submission" date="2012-08" db="EMBL/GenBank/DDBJ databases">
        <title>The Genome Sequence of Wuchereria bancrofti.</title>
        <authorList>
            <person name="Nutman T.B."/>
            <person name="Fink D.L."/>
            <person name="Russ C."/>
            <person name="Young S."/>
            <person name="Zeng Q."/>
            <person name="Koehrsen M."/>
            <person name="Alvarado L."/>
            <person name="Berlin A."/>
            <person name="Chapman S.B."/>
            <person name="Chen Z."/>
            <person name="Freedman E."/>
            <person name="Gellesch M."/>
            <person name="Goldberg J."/>
            <person name="Griggs A."/>
            <person name="Gujja S."/>
            <person name="Heilman E.R."/>
            <person name="Heiman D."/>
            <person name="Hepburn T."/>
            <person name="Howarth C."/>
            <person name="Jen D."/>
            <person name="Larson L."/>
            <person name="Lewis B."/>
            <person name="Mehta T."/>
            <person name="Park D."/>
            <person name="Pearson M."/>
            <person name="Roberts A."/>
            <person name="Saif S."/>
            <person name="Shea T."/>
            <person name="Shenoy N."/>
            <person name="Sisk P."/>
            <person name="Stolte C."/>
            <person name="Sykes S."/>
            <person name="Walk T."/>
            <person name="White J."/>
            <person name="Yandava C."/>
            <person name="Haas B."/>
            <person name="Henn M.R."/>
            <person name="Nusbaum C."/>
            <person name="Birren B."/>
        </authorList>
    </citation>
    <scope>NUCLEOTIDE SEQUENCE [LARGE SCALE GENOMIC DNA]</scope>
    <source>
        <strain evidence="3">NA</strain>
    </source>
</reference>
<sequence>MQQGGGQMMRTVMVQQGPPYDQGGYAMPPQRASDPYGISQTQTGASPNYAQLPQSHMVARNQPMSYTNAPTASPAIQQSNAV</sequence>
<accession>J9E003</accession>
<feature type="region of interest" description="Disordered" evidence="1">
    <location>
        <begin position="16"/>
        <end position="49"/>
    </location>
</feature>
<dbReference type="AlphaFoldDB" id="J9E003"/>
<evidence type="ECO:0000313" key="3">
    <source>
        <dbReference type="Proteomes" id="UP000004810"/>
    </source>
</evidence>
<feature type="non-terminal residue" evidence="2">
    <location>
        <position position="82"/>
    </location>
</feature>
<dbReference type="Proteomes" id="UP000004810">
    <property type="component" value="Unassembled WGS sequence"/>
</dbReference>